<comment type="caution">
    <text evidence="2">The sequence shown here is derived from an EMBL/GenBank/DDBJ whole genome shotgun (WGS) entry which is preliminary data.</text>
</comment>
<feature type="transmembrane region" description="Helical" evidence="1">
    <location>
        <begin position="403"/>
        <end position="423"/>
    </location>
</feature>
<feature type="transmembrane region" description="Helical" evidence="1">
    <location>
        <begin position="430"/>
        <end position="450"/>
    </location>
</feature>
<feature type="transmembrane region" description="Helical" evidence="1">
    <location>
        <begin position="163"/>
        <end position="181"/>
    </location>
</feature>
<feature type="transmembrane region" description="Helical" evidence="1">
    <location>
        <begin position="70"/>
        <end position="91"/>
    </location>
</feature>
<keyword evidence="1" id="KW-1133">Transmembrane helix</keyword>
<feature type="transmembrane region" description="Helical" evidence="1">
    <location>
        <begin position="139"/>
        <end position="157"/>
    </location>
</feature>
<evidence type="ECO:0000313" key="2">
    <source>
        <dbReference type="EMBL" id="RCX15482.1"/>
    </source>
</evidence>
<name>A0A369B1D7_9FIRM</name>
<organism evidence="2 3">
    <name type="scientific">Anaerobacterium chartisolvens</name>
    <dbReference type="NCBI Taxonomy" id="1297424"/>
    <lineage>
        <taxon>Bacteria</taxon>
        <taxon>Bacillati</taxon>
        <taxon>Bacillota</taxon>
        <taxon>Clostridia</taxon>
        <taxon>Eubacteriales</taxon>
        <taxon>Oscillospiraceae</taxon>
        <taxon>Anaerobacterium</taxon>
    </lineage>
</organism>
<dbReference type="Proteomes" id="UP000253034">
    <property type="component" value="Unassembled WGS sequence"/>
</dbReference>
<sequence length="452" mass="49132">MPAKGVKIINIMSKKLQNLLTSVGITAGLIILSVYNWNSICFYFLIAMCILLCIRTSYLGSRGMSVLNNLPIFVFYFGLGLIIVFMPDMLANKNTDFSQAVAKVRNISPDAAKQFGITAACCILLNVVVKIIGKKKITAIANTLCITAFFSLLLHYVSWYRSAFIILAAISIAACVSIALCPDRCGLGRFVYGAFFSGLLTVFVFVLAGDYLVAAGNYLPHAGGNMTTTFFGSAISAISGNFLNGWWSVGILAAIAAAAIPVLLHIDDETVSNIVCSTILFAFFCRVLLFAGWSWIVFTVYAIAQIVACYLSIDDCDHPWENLSILLQGAIGAVLLGILVLIRNFNAFIESWWSLTAVGVLLAAFLIAAKILNYGEIKKICIDVAIVLLFMDVLRHLEWDWLAFGVLVVMGLWSVAVNINYGLLASKKLVYYATMIFMCVLAVAPAWVGIGG</sequence>
<keyword evidence="3" id="KW-1185">Reference proteome</keyword>
<feature type="transmembrane region" description="Helical" evidence="1">
    <location>
        <begin position="295"/>
        <end position="313"/>
    </location>
</feature>
<feature type="transmembrane region" description="Helical" evidence="1">
    <location>
        <begin position="190"/>
        <end position="209"/>
    </location>
</feature>
<reference evidence="2 3" key="1">
    <citation type="submission" date="2018-07" db="EMBL/GenBank/DDBJ databases">
        <title>Genomic Encyclopedia of Type Strains, Phase IV (KMG-IV): sequencing the most valuable type-strain genomes for metagenomic binning, comparative biology and taxonomic classification.</title>
        <authorList>
            <person name="Goeker M."/>
        </authorList>
    </citation>
    <scope>NUCLEOTIDE SEQUENCE [LARGE SCALE GENOMIC DNA]</scope>
    <source>
        <strain evidence="2 3">DSM 27016</strain>
    </source>
</reference>
<feature type="transmembrane region" description="Helical" evidence="1">
    <location>
        <begin position="246"/>
        <end position="264"/>
    </location>
</feature>
<proteinExistence type="predicted"/>
<keyword evidence="1" id="KW-0472">Membrane</keyword>
<evidence type="ECO:0000313" key="3">
    <source>
        <dbReference type="Proteomes" id="UP000253034"/>
    </source>
</evidence>
<dbReference type="AlphaFoldDB" id="A0A369B1D7"/>
<accession>A0A369B1D7</accession>
<feature type="transmembrane region" description="Helical" evidence="1">
    <location>
        <begin position="111"/>
        <end position="132"/>
    </location>
</feature>
<feature type="transmembrane region" description="Helical" evidence="1">
    <location>
        <begin position="325"/>
        <end position="345"/>
    </location>
</feature>
<protein>
    <submittedName>
        <fullName evidence="2">Uncharacterized protein</fullName>
    </submittedName>
</protein>
<feature type="transmembrane region" description="Helical" evidence="1">
    <location>
        <begin position="351"/>
        <end position="368"/>
    </location>
</feature>
<evidence type="ECO:0000256" key="1">
    <source>
        <dbReference type="SAM" id="Phobius"/>
    </source>
</evidence>
<gene>
    <name evidence="2" type="ORF">DFR58_11364</name>
</gene>
<dbReference type="EMBL" id="QPJT01000013">
    <property type="protein sequence ID" value="RCX15482.1"/>
    <property type="molecule type" value="Genomic_DNA"/>
</dbReference>
<feature type="transmembrane region" description="Helical" evidence="1">
    <location>
        <begin position="40"/>
        <end position="58"/>
    </location>
</feature>
<keyword evidence="1" id="KW-0812">Transmembrane</keyword>
<feature type="transmembrane region" description="Helical" evidence="1">
    <location>
        <begin position="16"/>
        <end position="34"/>
    </location>
</feature>